<accession>A0A1E4SG49</accession>
<dbReference type="InterPro" id="IPR027165">
    <property type="entry name" value="CND3"/>
</dbReference>
<dbReference type="GO" id="GO:0000793">
    <property type="term" value="C:condensed chromosome"/>
    <property type="evidence" value="ECO:0007669"/>
    <property type="project" value="TreeGrafter"/>
</dbReference>
<evidence type="ECO:0000256" key="2">
    <source>
        <dbReference type="ARBA" id="ARBA00006533"/>
    </source>
</evidence>
<feature type="compositionally biased region" description="Acidic residues" evidence="9">
    <location>
        <begin position="122"/>
        <end position="135"/>
    </location>
</feature>
<dbReference type="PANTHER" id="PTHR14418:SF5">
    <property type="entry name" value="CONDENSIN COMPLEX SUBUNIT 3"/>
    <property type="match status" value="1"/>
</dbReference>
<dbReference type="Proteomes" id="UP000094285">
    <property type="component" value="Unassembled WGS sequence"/>
</dbReference>
<dbReference type="GO" id="GO:0007076">
    <property type="term" value="P:mitotic chromosome condensation"/>
    <property type="evidence" value="ECO:0007669"/>
    <property type="project" value="InterPro"/>
</dbReference>
<organism evidence="11 12">
    <name type="scientific">Suhomyces tanzawaensis NRRL Y-17324</name>
    <dbReference type="NCBI Taxonomy" id="984487"/>
    <lineage>
        <taxon>Eukaryota</taxon>
        <taxon>Fungi</taxon>
        <taxon>Dikarya</taxon>
        <taxon>Ascomycota</taxon>
        <taxon>Saccharomycotina</taxon>
        <taxon>Pichiomycetes</taxon>
        <taxon>Debaryomycetaceae</taxon>
        <taxon>Suhomyces</taxon>
    </lineage>
</organism>
<proteinExistence type="inferred from homology"/>
<feature type="region of interest" description="Disordered" evidence="9">
    <location>
        <begin position="112"/>
        <end position="135"/>
    </location>
</feature>
<evidence type="ECO:0000259" key="10">
    <source>
        <dbReference type="Pfam" id="PF12719"/>
    </source>
</evidence>
<comment type="subcellular location">
    <subcellularLocation>
        <location evidence="1">Chromosome</location>
    </subcellularLocation>
</comment>
<feature type="compositionally biased region" description="Basic and acidic residues" evidence="9">
    <location>
        <begin position="714"/>
        <end position="732"/>
    </location>
</feature>
<keyword evidence="12" id="KW-1185">Reference proteome</keyword>
<reference evidence="12" key="1">
    <citation type="submission" date="2016-05" db="EMBL/GenBank/DDBJ databases">
        <title>Comparative genomics of biotechnologically important yeasts.</title>
        <authorList>
            <consortium name="DOE Joint Genome Institute"/>
            <person name="Riley R."/>
            <person name="Haridas S."/>
            <person name="Wolfe K.H."/>
            <person name="Lopes M.R."/>
            <person name="Hittinger C.T."/>
            <person name="Goker M."/>
            <person name="Salamov A."/>
            <person name="Wisecaver J."/>
            <person name="Long T.M."/>
            <person name="Aerts A.L."/>
            <person name="Barry K."/>
            <person name="Choi C."/>
            <person name="Clum A."/>
            <person name="Coughlan A.Y."/>
            <person name="Deshpande S."/>
            <person name="Douglass A.P."/>
            <person name="Hanson S.J."/>
            <person name="Klenk H.-P."/>
            <person name="Labutti K."/>
            <person name="Lapidus A."/>
            <person name="Lindquist E."/>
            <person name="Lipzen A."/>
            <person name="Meier-Kolthoff J.P."/>
            <person name="Ohm R.A."/>
            <person name="Otillar R.P."/>
            <person name="Pangilinan J."/>
            <person name="Peng Y."/>
            <person name="Rokas A."/>
            <person name="Rosa C.A."/>
            <person name="Scheuner C."/>
            <person name="Sibirny A.A."/>
            <person name="Slot J.C."/>
            <person name="Stielow J.B."/>
            <person name="Sun H."/>
            <person name="Kurtzman C.P."/>
            <person name="Blackwell M."/>
            <person name="Grigoriev I.V."/>
            <person name="Jeffries T.W."/>
        </authorList>
    </citation>
    <scope>NUCLEOTIDE SEQUENCE [LARGE SCALE GENOMIC DNA]</scope>
    <source>
        <strain evidence="12">NRRL Y-17324</strain>
    </source>
</reference>
<keyword evidence="3" id="KW-0158">Chromosome</keyword>
<dbReference type="OrthoDB" id="27187at2759"/>
<dbReference type="STRING" id="984487.A0A1E4SG49"/>
<evidence type="ECO:0000313" key="12">
    <source>
        <dbReference type="Proteomes" id="UP000094285"/>
    </source>
</evidence>
<feature type="region of interest" description="Disordered" evidence="9">
    <location>
        <begin position="688"/>
        <end position="751"/>
    </location>
</feature>
<keyword evidence="8" id="KW-0175">Coiled coil</keyword>
<dbReference type="GO" id="GO:0000796">
    <property type="term" value="C:condensin complex"/>
    <property type="evidence" value="ECO:0007669"/>
    <property type="project" value="InterPro"/>
</dbReference>
<evidence type="ECO:0000256" key="5">
    <source>
        <dbReference type="ARBA" id="ARBA00022776"/>
    </source>
</evidence>
<evidence type="ECO:0000256" key="6">
    <source>
        <dbReference type="ARBA" id="ARBA00023067"/>
    </source>
</evidence>
<dbReference type="SUPFAM" id="SSF48371">
    <property type="entry name" value="ARM repeat"/>
    <property type="match status" value="1"/>
</dbReference>
<evidence type="ECO:0000256" key="4">
    <source>
        <dbReference type="ARBA" id="ARBA00022618"/>
    </source>
</evidence>
<evidence type="ECO:0000256" key="1">
    <source>
        <dbReference type="ARBA" id="ARBA00004286"/>
    </source>
</evidence>
<evidence type="ECO:0000256" key="8">
    <source>
        <dbReference type="SAM" id="Coils"/>
    </source>
</evidence>
<feature type="coiled-coil region" evidence="8">
    <location>
        <begin position="436"/>
        <end position="505"/>
    </location>
</feature>
<feature type="domain" description="Nuclear condensin complex subunit 3 C-terminal" evidence="10">
    <location>
        <begin position="766"/>
        <end position="1059"/>
    </location>
</feature>
<evidence type="ECO:0000313" key="11">
    <source>
        <dbReference type="EMBL" id="ODV78488.1"/>
    </source>
</evidence>
<name>A0A1E4SG49_9ASCO</name>
<feature type="compositionally biased region" description="Basic and acidic residues" evidence="9">
    <location>
        <begin position="1151"/>
        <end position="1168"/>
    </location>
</feature>
<dbReference type="InterPro" id="IPR011989">
    <property type="entry name" value="ARM-like"/>
</dbReference>
<keyword evidence="5" id="KW-0498">Mitosis</keyword>
<keyword evidence="7" id="KW-0131">Cell cycle</keyword>
<dbReference type="GeneID" id="30980351"/>
<gene>
    <name evidence="11" type="ORF">CANTADRAFT_11998</name>
</gene>
<sequence>MNGPQTSHQSIIKPTLDNIKRIETVDEIRNAVSHVFQDAQLSLSGHRKLVLVMKNIMNKAIELNFAEHFAMYFTKLINKILPLKKGEQVADRIAKFCSSFVASVSKDDLARRQEKEVQNERDEVDEMDEGEEEQEEDTYVSAFIKYLIHHLLRGVEAKDKNVRYRVVQILAYLVYYIGEIDHDTFEALYTSLNKRLNDKEPTIRIQAVVAISRFQSFNFDFDDQEDSPFSFPLNKDLITSKIVSTIQNDDNAEVRRAAILNLTKNQTTIPYLIDRSRDVNSINRRLIFSRISRELGDFKNIDFTQREFLLKWGMNDRNDSVKQAAVKMVNTYWYSAANEDILELIEVLRVTESKVADLVMSEFFKGKEDKLYSIKIDDSYWKALTVEKAFLMRTFYYHCNDNNYYDLIDSNFPESIDLAETLEKYLQLRIRFLSENDAIIKKYEDHEQRIEFVKSQLFTVENALVKIRYEVEAYKRNLRETTSNIEDYEELAKLIKKRLSKLKANDESYQDLLTEDNEQIVEQLIEFSPEELVQKQAEIKSSIKSSKAEVKETEKAIIGCESRFKQGTEKYHSLSKEKLEEQERFSQHDEEYLPFADELKELEFIIEQLMLISKEFDFSDEIGRRKMLQIIRKSLTEDKLSSSLISIGLQVLRKISINEKDFITMATEIITDIRDSYESDDETFHSAISGFDEEDEDEEDEEEGGEAEEGEKEEDSKSSGDSEQLPEDRESTDAESGNKANQRISSRKIKKRKIEPKLPPDEIVIRCLRITQNVLELIEDPLENHISLGSIYSGLVNYAIKYSEKYTLHLQGLTCLGLFALIDKNTAQDAISTFFAAMRNSGEDVRIIGIKAIIDILSTYGTTLIDSRALYQYGKLFYKSLNSFDMPKLQCVVAEGLCKLFLADVFSAIDKTEEEIDDERPELETEKQLFEALILSYFHPLTQENQELRQILAFCIPVYAFSHPKHQFRLSSVSGDCMYRMFNESSDFLEYENKLSPLQVVQQLIYWCDPNNLVNMTPESTKIQTSQVWQCVYLLQVVEQDTTKAVKKAILNNLTKISITPALESKVLKGLLEAIEGTKECYDQNTQDPEFQFDRLTLKNFEAFETSVKELYEAALAREISEEQATPRSFSRASSILEEIEDSKDNLVGLDEDKPSSDETGVIHERTPQEANDEEDVNMDESKEKEEDSSKKEIDNQLKEIDQMLDEEDDVEYDIPMVE</sequence>
<dbReference type="EMBL" id="KV453913">
    <property type="protein sequence ID" value="ODV78488.1"/>
    <property type="molecule type" value="Genomic_DNA"/>
</dbReference>
<evidence type="ECO:0000256" key="9">
    <source>
        <dbReference type="SAM" id="MobiDB-lite"/>
    </source>
</evidence>
<protein>
    <submittedName>
        <fullName evidence="11">Chromosome condensation complex Condensin, subunit G</fullName>
    </submittedName>
</protein>
<evidence type="ECO:0000256" key="7">
    <source>
        <dbReference type="ARBA" id="ARBA00023306"/>
    </source>
</evidence>
<dbReference type="GO" id="GO:0051301">
    <property type="term" value="P:cell division"/>
    <property type="evidence" value="ECO:0007669"/>
    <property type="project" value="UniProtKB-KW"/>
</dbReference>
<feature type="compositionally biased region" description="Basic and acidic residues" evidence="9">
    <location>
        <begin position="112"/>
        <end position="121"/>
    </location>
</feature>
<feature type="compositionally biased region" description="Acidic residues" evidence="9">
    <location>
        <begin position="691"/>
        <end position="713"/>
    </location>
</feature>
<dbReference type="Pfam" id="PF12719">
    <property type="entry name" value="Cnd3"/>
    <property type="match status" value="1"/>
</dbReference>
<dbReference type="Gene3D" id="1.25.10.10">
    <property type="entry name" value="Leucine-rich Repeat Variant"/>
    <property type="match status" value="1"/>
</dbReference>
<dbReference type="InterPro" id="IPR025977">
    <property type="entry name" value="Cnd3_C"/>
</dbReference>
<dbReference type="PANTHER" id="PTHR14418">
    <property type="entry name" value="CONDENSIN COMPLEX SUBUNIT 3-RELATED"/>
    <property type="match status" value="1"/>
</dbReference>
<keyword evidence="4" id="KW-0132">Cell division</keyword>
<feature type="region of interest" description="Disordered" evidence="9">
    <location>
        <begin position="1144"/>
        <end position="1197"/>
    </location>
</feature>
<keyword evidence="6" id="KW-0226">DNA condensation</keyword>
<evidence type="ECO:0000256" key="3">
    <source>
        <dbReference type="ARBA" id="ARBA00022454"/>
    </source>
</evidence>
<dbReference type="AlphaFoldDB" id="A0A1E4SG49"/>
<feature type="compositionally biased region" description="Basic and acidic residues" evidence="9">
    <location>
        <begin position="1180"/>
        <end position="1197"/>
    </location>
</feature>
<dbReference type="InterPro" id="IPR016024">
    <property type="entry name" value="ARM-type_fold"/>
</dbReference>
<dbReference type="RefSeq" id="XP_020063610.1">
    <property type="nucleotide sequence ID" value="XM_020206214.1"/>
</dbReference>
<comment type="similarity">
    <text evidence="2">Belongs to the CND3 (condensin subunit 3) family.</text>
</comment>